<evidence type="ECO:0000313" key="2">
    <source>
        <dbReference type="Proteomes" id="UP000198982"/>
    </source>
</evidence>
<proteinExistence type="predicted"/>
<dbReference type="Proteomes" id="UP000198982">
    <property type="component" value="Unassembled WGS sequence"/>
</dbReference>
<gene>
    <name evidence="1" type="ORF">SAMN05216178_6922</name>
</gene>
<dbReference type="RefSeq" id="WP_092320884.1">
    <property type="nucleotide sequence ID" value="NZ_FNTJ01000003.1"/>
</dbReference>
<sequence>MSNSIQKLKATTVKGSVDLVKTCFSRGDRFTRFNDGFVRVYPKRPEITPATLGDVLSDFFREGGPDYGSPFLVNVEFYEQAMRDLGHSPSAILELNKAA</sequence>
<organism evidence="1 2">
    <name type="scientific">Pseudomonas saponiphila</name>
    <dbReference type="NCBI Taxonomy" id="556534"/>
    <lineage>
        <taxon>Bacteria</taxon>
        <taxon>Pseudomonadati</taxon>
        <taxon>Pseudomonadota</taxon>
        <taxon>Gammaproteobacteria</taxon>
        <taxon>Pseudomonadales</taxon>
        <taxon>Pseudomonadaceae</taxon>
        <taxon>Pseudomonas</taxon>
    </lineage>
</organism>
<name>A0A1H5A1C4_9PSED</name>
<protein>
    <submittedName>
        <fullName evidence="1">Uncharacterized protein</fullName>
    </submittedName>
</protein>
<dbReference type="EMBL" id="FNTJ01000003">
    <property type="protein sequence ID" value="SED35718.1"/>
    <property type="molecule type" value="Genomic_DNA"/>
</dbReference>
<evidence type="ECO:0000313" key="1">
    <source>
        <dbReference type="EMBL" id="SED35718.1"/>
    </source>
</evidence>
<accession>A0A1H5A1C4</accession>
<keyword evidence="2" id="KW-1185">Reference proteome</keyword>
<dbReference type="AlphaFoldDB" id="A0A1H5A1C4"/>
<reference evidence="2" key="1">
    <citation type="submission" date="2016-10" db="EMBL/GenBank/DDBJ databases">
        <authorList>
            <person name="Varghese N."/>
            <person name="Submissions S."/>
        </authorList>
    </citation>
    <scope>NUCLEOTIDE SEQUENCE [LARGE SCALE GENOMIC DNA]</scope>
    <source>
        <strain evidence="2">DSM 9751</strain>
    </source>
</reference>